<feature type="transmembrane region" description="Helical" evidence="6">
    <location>
        <begin position="642"/>
        <end position="663"/>
    </location>
</feature>
<dbReference type="Pfam" id="PF03572">
    <property type="entry name" value="Peptidase_S41"/>
    <property type="match status" value="1"/>
</dbReference>
<evidence type="ECO:0000256" key="1">
    <source>
        <dbReference type="ARBA" id="ARBA00004141"/>
    </source>
</evidence>
<comment type="caution">
    <text evidence="8">The sequence shown here is derived from an EMBL/GenBank/DDBJ whole genome shotgun (WGS) entry which is preliminary data.</text>
</comment>
<keyword evidence="2 6" id="KW-0813">Transport</keyword>
<evidence type="ECO:0000313" key="9">
    <source>
        <dbReference type="Proteomes" id="UP001290455"/>
    </source>
</evidence>
<accession>A0ABU5IVW0</accession>
<dbReference type="PROSITE" id="PS50928">
    <property type="entry name" value="ABC_TM1"/>
    <property type="match status" value="2"/>
</dbReference>
<feature type="domain" description="ABC transmembrane type-1" evidence="7">
    <location>
        <begin position="455"/>
        <end position="663"/>
    </location>
</feature>
<organism evidence="8 9">
    <name type="scientific">Robertmurraya mangrovi</name>
    <dbReference type="NCBI Taxonomy" id="3098077"/>
    <lineage>
        <taxon>Bacteria</taxon>
        <taxon>Bacillati</taxon>
        <taxon>Bacillota</taxon>
        <taxon>Bacilli</taxon>
        <taxon>Bacillales</taxon>
        <taxon>Bacillaceae</taxon>
        <taxon>Robertmurraya</taxon>
    </lineage>
</organism>
<dbReference type="InterPro" id="IPR029045">
    <property type="entry name" value="ClpP/crotonase-like_dom_sf"/>
</dbReference>
<dbReference type="PANTHER" id="PTHR43839">
    <property type="entry name" value="OPPC IN A BINDING PROTEIN-DEPENDENT TRANSPORT SYSTEM"/>
    <property type="match status" value="1"/>
</dbReference>
<protein>
    <submittedName>
        <fullName evidence="8">ABC transporter permease subunit</fullName>
    </submittedName>
</protein>
<dbReference type="RefSeq" id="WP_322445579.1">
    <property type="nucleotide sequence ID" value="NZ_JAXOFX010000003.1"/>
</dbReference>
<keyword evidence="3 6" id="KW-0812">Transmembrane</keyword>
<dbReference type="PANTHER" id="PTHR43839:SF3">
    <property type="entry name" value="OLIGOPEPTIDE ABC TRANSPORTER, PERMEASE PROTEIN"/>
    <property type="match status" value="1"/>
</dbReference>
<dbReference type="EMBL" id="JAXOFX010000003">
    <property type="protein sequence ID" value="MDZ5471277.1"/>
    <property type="molecule type" value="Genomic_DNA"/>
</dbReference>
<feature type="transmembrane region" description="Helical" evidence="6">
    <location>
        <begin position="227"/>
        <end position="247"/>
    </location>
</feature>
<keyword evidence="5 6" id="KW-0472">Membrane</keyword>
<dbReference type="SMART" id="SM00245">
    <property type="entry name" value="TSPc"/>
    <property type="match status" value="1"/>
</dbReference>
<evidence type="ECO:0000313" key="8">
    <source>
        <dbReference type="EMBL" id="MDZ5471277.1"/>
    </source>
</evidence>
<dbReference type="SUPFAM" id="SSF161098">
    <property type="entry name" value="MetI-like"/>
    <property type="match status" value="2"/>
</dbReference>
<feature type="transmembrane region" description="Helical" evidence="6">
    <location>
        <begin position="385"/>
        <end position="408"/>
    </location>
</feature>
<feature type="transmembrane region" description="Helical" evidence="6">
    <location>
        <begin position="361"/>
        <end position="379"/>
    </location>
</feature>
<dbReference type="SUPFAM" id="SSF52096">
    <property type="entry name" value="ClpP/crotonase"/>
    <property type="match status" value="1"/>
</dbReference>
<feature type="transmembrane region" description="Helical" evidence="6">
    <location>
        <begin position="500"/>
        <end position="517"/>
    </location>
</feature>
<keyword evidence="9" id="KW-1185">Reference proteome</keyword>
<evidence type="ECO:0000256" key="3">
    <source>
        <dbReference type="ARBA" id="ARBA00022692"/>
    </source>
</evidence>
<dbReference type="Gene3D" id="1.10.3720.10">
    <property type="entry name" value="MetI-like"/>
    <property type="match status" value="2"/>
</dbReference>
<keyword evidence="4 6" id="KW-1133">Transmembrane helix</keyword>
<feature type="transmembrane region" description="Helical" evidence="6">
    <location>
        <begin position="701"/>
        <end position="719"/>
    </location>
</feature>
<name>A0ABU5IVW0_9BACI</name>
<gene>
    <name evidence="8" type="ORF">SM124_05910</name>
</gene>
<evidence type="ECO:0000256" key="6">
    <source>
        <dbReference type="RuleBase" id="RU363032"/>
    </source>
</evidence>
<feature type="transmembrane region" description="Helical" evidence="6">
    <location>
        <begin position="86"/>
        <end position="104"/>
    </location>
</feature>
<feature type="transmembrane region" description="Helical" evidence="6">
    <location>
        <begin position="593"/>
        <end position="612"/>
    </location>
</feature>
<dbReference type="Proteomes" id="UP001290455">
    <property type="component" value="Unassembled WGS sequence"/>
</dbReference>
<feature type="transmembrane region" description="Helical" evidence="6">
    <location>
        <begin position="12"/>
        <end position="30"/>
    </location>
</feature>
<evidence type="ECO:0000259" key="7">
    <source>
        <dbReference type="PROSITE" id="PS50928"/>
    </source>
</evidence>
<dbReference type="CDD" id="cd06261">
    <property type="entry name" value="TM_PBP2"/>
    <property type="match status" value="2"/>
</dbReference>
<comment type="similarity">
    <text evidence="6">Belongs to the binding-protein-dependent transport system permease family.</text>
</comment>
<dbReference type="InterPro" id="IPR000515">
    <property type="entry name" value="MetI-like"/>
</dbReference>
<feature type="transmembrane region" description="Helical" evidence="6">
    <location>
        <begin position="459"/>
        <end position="480"/>
    </location>
</feature>
<dbReference type="Pfam" id="PF00528">
    <property type="entry name" value="BPD_transp_1"/>
    <property type="match status" value="2"/>
</dbReference>
<dbReference type="Gene3D" id="3.90.226.10">
    <property type="entry name" value="2-enoyl-CoA Hydratase, Chain A, domain 1"/>
    <property type="match status" value="1"/>
</dbReference>
<comment type="subcellular location">
    <subcellularLocation>
        <location evidence="6">Cell membrane</location>
        <topology evidence="6">Multi-pass membrane protein</topology>
    </subcellularLocation>
    <subcellularLocation>
        <location evidence="1">Membrane</location>
        <topology evidence="1">Multi-pass membrane protein</topology>
    </subcellularLocation>
</comment>
<feature type="transmembrane region" description="Helical" evidence="6">
    <location>
        <begin position="158"/>
        <end position="178"/>
    </location>
</feature>
<sequence>MVNLSFIYKQIRNVALLVGIGALLIFLTVIPKNPELPMNTFDLAFIWEIFTMVVKDIVTGDGLGISERNTYYMDEANTAFIRSLKILIPAFFFSILMGVFLGILSYQFRKKMIGKAIYNVHLLFVSLPDFFAFILIQYALLLVYSHGILDLDLFGHEYWYNALLPMVSLSLYPIFYLYRITASTIEDESKKDYVTTARSKGKSDTYILYTHMLWNTWARIITNIKTVTLYILTSLPIIELLGFYQGMGYKLLKSIQSNELMMTIALIYPYLLIMFVVMLICDISSHILVPVSEDSSKALRPMRSRNLKIFIQQLKMIRFKDYFDWLNPKSIIYPLLLLGEEIAYRYKRFTILIKTIKLMKFKDYIVWFISRFINVYLFVKQYPLLVFSSITLIGLFVLGFVGPSWSFVDKELTPFLFGKSDEGKWIIPPIPPSSEFWFGTDKVGKDLFSLIILSTKETLIVVSIITLLRFILGVPLGYFASRGNIISASILRLLQTLFSYFPVLILIMLIMAIPYLLHSQDRKYYMVLLLAIVEVGRIGQIYREEFERIGQLEYVKAGIAAGATKMGLLRNYYFPLLNKQSIIFVTNDLGRSLFLLSQLGFVSVFLSHFGYLSETGQRLFKNTSLNWPVLLSTALHDIRASIWIPFFVTLFIAITILTFNFLGEGLKKYFNTKTLKVNSAVVDERVTSVIKALKEVPPKKAMAGAGITLSILIAGFIFLTPEKINVKTVSLQVYALENEERSVENLTAFAKAYGYIRYFHPSEGSTQFDWNRFAIYGSKHIVSAEDDEQLKEKLGELFKPIAPTVQFGILGEEQEKVDLNTSEQNPKGRIVSYQHQGSGPTIDNISDKKEEKSLFISKKVSTNLDMTDQSLLLFEQLPEKDEIAEVYITKSIKGYIPLTLYEEEGIEKGEELNSYLEELSDSVLGENATYVANTIIGWNKIQHFYPYIEDKKAWNQVLRTAIQRSLHAKNEAEFYKTYQKMLLPLKDGQAEILSTTVQDIYLPFRVKVIEGEVVVTAAAEDSPIKIGDVIKEKNGKVALEALSKTASLVSGSTQWKVNKASRLFITGKEGEEVTFKYEHEGKESPITLTFDRSYDEIDPYNRKEVVKELDNNIYYVNLVGTKMDDVRPFIDQLAKADGVIFDVRGVPDPSMRTMLSHLIKKRSKSGTFHIPKIIYPDYSSVTWFNKEVEKDWTIKPEKPRFKGNVVFLASEETIGDGEAYLQFVTENKIGKVVGRKTAGAIGLVNSTPLAKDAVMNMTGMIVNRKDGETYQIRGLDPIIPVLQSMEDIRAGNDSFIETAFEELVK</sequence>
<feature type="domain" description="ABC transmembrane type-1" evidence="7">
    <location>
        <begin position="80"/>
        <end position="279"/>
    </location>
</feature>
<dbReference type="Gene3D" id="3.30.750.44">
    <property type="match status" value="1"/>
</dbReference>
<proteinExistence type="inferred from homology"/>
<evidence type="ECO:0000256" key="4">
    <source>
        <dbReference type="ARBA" id="ARBA00022989"/>
    </source>
</evidence>
<feature type="transmembrane region" description="Helical" evidence="6">
    <location>
        <begin position="267"/>
        <end position="289"/>
    </location>
</feature>
<dbReference type="InterPro" id="IPR005151">
    <property type="entry name" value="Tail-specific_protease"/>
</dbReference>
<reference evidence="8 9" key="1">
    <citation type="submission" date="2023-11" db="EMBL/GenBank/DDBJ databases">
        <title>Bacillus jintuensis, isolated from a mudflat on the Beibu Gulf coast.</title>
        <authorList>
            <person name="Li M."/>
        </authorList>
    </citation>
    <scope>NUCLEOTIDE SEQUENCE [LARGE SCALE GENOMIC DNA]</scope>
    <source>
        <strain evidence="8 9">31A1R</strain>
    </source>
</reference>
<evidence type="ECO:0000256" key="5">
    <source>
        <dbReference type="ARBA" id="ARBA00023136"/>
    </source>
</evidence>
<dbReference type="InterPro" id="IPR035906">
    <property type="entry name" value="MetI-like_sf"/>
</dbReference>
<evidence type="ECO:0000256" key="2">
    <source>
        <dbReference type="ARBA" id="ARBA00022448"/>
    </source>
</evidence>
<feature type="transmembrane region" description="Helical" evidence="6">
    <location>
        <begin position="116"/>
        <end position="138"/>
    </location>
</feature>